<dbReference type="AlphaFoldDB" id="A0A399S385"/>
<evidence type="ECO:0000313" key="1">
    <source>
        <dbReference type="EMBL" id="RIJ36993.1"/>
    </source>
</evidence>
<evidence type="ECO:0008006" key="3">
    <source>
        <dbReference type="Google" id="ProtNLM"/>
    </source>
</evidence>
<reference evidence="2" key="1">
    <citation type="submission" date="2018-08" db="EMBL/GenBank/DDBJ databases">
        <title>Mucilaginibacter sp. MYSH2.</title>
        <authorList>
            <person name="Seo T."/>
        </authorList>
    </citation>
    <scope>NUCLEOTIDE SEQUENCE [LARGE SCALE GENOMIC DNA]</scope>
    <source>
        <strain evidence="2">KIRAN</strain>
    </source>
</reference>
<dbReference type="OrthoDB" id="852541at2"/>
<sequence>MEPEIMRLDESVCVAEASHFVLEYQEALCLSRITWKRKPSSLEYRHAITYWLEHLKKNKVERTLFNNSHAGLISDEDVAWSEYYIKNLLPKTNLRKSASVVSNNILQRMLIRNMYAERKPIYFQMEFFSEEQQAYHWLTSPS</sequence>
<accession>A0A399S385</accession>
<dbReference type="RefSeq" id="WP_119432928.1">
    <property type="nucleotide sequence ID" value="NZ_QWGE01000004.1"/>
</dbReference>
<gene>
    <name evidence="1" type="ORF">D1627_14350</name>
</gene>
<proteinExistence type="predicted"/>
<dbReference type="Proteomes" id="UP000266005">
    <property type="component" value="Unassembled WGS sequence"/>
</dbReference>
<dbReference type="EMBL" id="QWGE01000004">
    <property type="protein sequence ID" value="RIJ36993.1"/>
    <property type="molecule type" value="Genomic_DNA"/>
</dbReference>
<evidence type="ECO:0000313" key="2">
    <source>
        <dbReference type="Proteomes" id="UP000266005"/>
    </source>
</evidence>
<keyword evidence="2" id="KW-1185">Reference proteome</keyword>
<name>A0A399S385_9BACT</name>
<protein>
    <recommendedName>
        <fullName evidence="3">STAS/SEC14 domain-containing protein</fullName>
    </recommendedName>
</protein>
<organism evidence="1 2">
    <name type="scientific">Pontibacter oryzae</name>
    <dbReference type="NCBI Taxonomy" id="2304593"/>
    <lineage>
        <taxon>Bacteria</taxon>
        <taxon>Pseudomonadati</taxon>
        <taxon>Bacteroidota</taxon>
        <taxon>Cytophagia</taxon>
        <taxon>Cytophagales</taxon>
        <taxon>Hymenobacteraceae</taxon>
        <taxon>Pontibacter</taxon>
    </lineage>
</organism>
<comment type="caution">
    <text evidence="1">The sequence shown here is derived from an EMBL/GenBank/DDBJ whole genome shotgun (WGS) entry which is preliminary data.</text>
</comment>